<proteinExistence type="predicted"/>
<dbReference type="EMBL" id="JBJJXI010000019">
    <property type="protein sequence ID" value="KAL3406260.1"/>
    <property type="molecule type" value="Genomic_DNA"/>
</dbReference>
<accession>A0ABD2XLQ6</accession>
<dbReference type="AlphaFoldDB" id="A0ABD2XLQ6"/>
<dbReference type="Proteomes" id="UP001627154">
    <property type="component" value="Unassembled WGS sequence"/>
</dbReference>
<evidence type="ECO:0000313" key="2">
    <source>
        <dbReference type="EMBL" id="KAL3406260.1"/>
    </source>
</evidence>
<evidence type="ECO:0008006" key="4">
    <source>
        <dbReference type="Google" id="ProtNLM"/>
    </source>
</evidence>
<feature type="chain" id="PRO_5044762533" description="Secreted protein" evidence="1">
    <location>
        <begin position="29"/>
        <end position="93"/>
    </location>
</feature>
<keyword evidence="3" id="KW-1185">Reference proteome</keyword>
<sequence length="93" mass="10412">MTRSSAAGRRLMAVICCCSLLVLGLANAADSAQAGTYIVNSVCMDKRKKRNPPNKRVSECVPLGWKGLFREYIHYTVRDVYIIVVVYTDRTNI</sequence>
<comment type="caution">
    <text evidence="2">The sequence shown here is derived from an EMBL/GenBank/DDBJ whole genome shotgun (WGS) entry which is preliminary data.</text>
</comment>
<keyword evidence="1" id="KW-0732">Signal</keyword>
<gene>
    <name evidence="2" type="ORF">TKK_001614</name>
</gene>
<protein>
    <recommendedName>
        <fullName evidence="4">Secreted protein</fullName>
    </recommendedName>
</protein>
<evidence type="ECO:0000256" key="1">
    <source>
        <dbReference type="SAM" id="SignalP"/>
    </source>
</evidence>
<feature type="signal peptide" evidence="1">
    <location>
        <begin position="1"/>
        <end position="28"/>
    </location>
</feature>
<reference evidence="2 3" key="1">
    <citation type="journal article" date="2024" name="bioRxiv">
        <title>A reference genome for Trichogramma kaykai: A tiny desert-dwelling parasitoid wasp with competing sex-ratio distorters.</title>
        <authorList>
            <person name="Culotta J."/>
            <person name="Lindsey A.R."/>
        </authorList>
    </citation>
    <scope>NUCLEOTIDE SEQUENCE [LARGE SCALE GENOMIC DNA]</scope>
    <source>
        <strain evidence="2 3">KSX58</strain>
    </source>
</reference>
<name>A0ABD2XLQ6_9HYME</name>
<evidence type="ECO:0000313" key="3">
    <source>
        <dbReference type="Proteomes" id="UP001627154"/>
    </source>
</evidence>
<organism evidence="2 3">
    <name type="scientific">Trichogramma kaykai</name>
    <dbReference type="NCBI Taxonomy" id="54128"/>
    <lineage>
        <taxon>Eukaryota</taxon>
        <taxon>Metazoa</taxon>
        <taxon>Ecdysozoa</taxon>
        <taxon>Arthropoda</taxon>
        <taxon>Hexapoda</taxon>
        <taxon>Insecta</taxon>
        <taxon>Pterygota</taxon>
        <taxon>Neoptera</taxon>
        <taxon>Endopterygota</taxon>
        <taxon>Hymenoptera</taxon>
        <taxon>Apocrita</taxon>
        <taxon>Proctotrupomorpha</taxon>
        <taxon>Chalcidoidea</taxon>
        <taxon>Trichogrammatidae</taxon>
        <taxon>Trichogramma</taxon>
    </lineage>
</organism>